<gene>
    <name evidence="2" type="primary">larB</name>
    <name evidence="2" type="ORF">Q3M24_09280</name>
</gene>
<dbReference type="SMART" id="SM01001">
    <property type="entry name" value="AIRC"/>
    <property type="match status" value="1"/>
</dbReference>
<dbReference type="Pfam" id="PF00731">
    <property type="entry name" value="AIRC"/>
    <property type="match status" value="1"/>
</dbReference>
<proteinExistence type="predicted"/>
<dbReference type="KEGG" id="eaj:Q3M24_09280"/>
<name>A0AAU8M130_9BACT</name>
<dbReference type="GO" id="GO:0006189">
    <property type="term" value="P:'de novo' IMP biosynthetic process"/>
    <property type="evidence" value="ECO:0007669"/>
    <property type="project" value="InterPro"/>
</dbReference>
<organism evidence="2">
    <name type="scientific">Candidatus Electrothrix aestuarii</name>
    <dbReference type="NCBI Taxonomy" id="3062594"/>
    <lineage>
        <taxon>Bacteria</taxon>
        <taxon>Pseudomonadati</taxon>
        <taxon>Thermodesulfobacteriota</taxon>
        <taxon>Desulfobulbia</taxon>
        <taxon>Desulfobulbales</taxon>
        <taxon>Desulfobulbaceae</taxon>
        <taxon>Candidatus Electrothrix</taxon>
    </lineage>
</organism>
<dbReference type="InterPro" id="IPR039476">
    <property type="entry name" value="P2CMN_synthase_LarB"/>
</dbReference>
<sequence>MNEHELFTLLQQVKNGRINPEQALKKIRLPPVEILDSARLDYHRVLRTGIPEAVFGESKSVEQLVEILQAMLKRPIVVLATRISPDKAEQVCAQVERLRYHEHARLLTGNEAYIPTGSGRGTIMVVTAGTSDLPVAEEARLCLEYFGHSVDTLYDAGVAGIHRILSHAEQIQQASVLIVVAGMEGALPSVVAGMTPAPVVAVPSSIGYGTGTGGFSALLGMLNSCAAGMAVVNIDNGFGAACMAAAINRKQIHLQTESNKDVCGSCPSSEE</sequence>
<evidence type="ECO:0000313" key="2">
    <source>
        <dbReference type="EMBL" id="XCN74913.1"/>
    </source>
</evidence>
<dbReference type="PANTHER" id="PTHR43064">
    <property type="entry name" value="PHOSPHORIBOSYLAMINOIMIDAZOLE CARBOXYLASE-RELATED"/>
    <property type="match status" value="1"/>
</dbReference>
<dbReference type="SUPFAM" id="SSF52255">
    <property type="entry name" value="N5-CAIR mutase (phosphoribosylaminoimidazole carboxylase, PurE)"/>
    <property type="match status" value="1"/>
</dbReference>
<dbReference type="EMBL" id="CP159373">
    <property type="protein sequence ID" value="XCN74913.1"/>
    <property type="molecule type" value="Genomic_DNA"/>
</dbReference>
<dbReference type="AlphaFoldDB" id="A0AAU8M130"/>
<protein>
    <submittedName>
        <fullName evidence="2">Nickel pincer cofactor biosynthesis protein LarB</fullName>
    </submittedName>
</protein>
<dbReference type="InterPro" id="IPR000031">
    <property type="entry name" value="PurE_dom"/>
</dbReference>
<feature type="domain" description="PurE" evidence="1">
    <location>
        <begin position="121"/>
        <end position="262"/>
    </location>
</feature>
<dbReference type="Gene3D" id="3.40.50.1970">
    <property type="match status" value="1"/>
</dbReference>
<dbReference type="NCBIfam" id="NF033503">
    <property type="entry name" value="LarB"/>
    <property type="match status" value="1"/>
</dbReference>
<reference evidence="2" key="1">
    <citation type="journal article" date="2024" name="Syst. Appl. Microbiol.">
        <title>First single-strain enrichments of Electrothrix cable bacteria, description of E. aestuarii sp. nov. and E. rattekaaiensis sp. nov., and proposal of a cable bacteria taxonomy following the rules of the SeqCode.</title>
        <authorList>
            <person name="Plum-Jensen L.E."/>
            <person name="Schramm A."/>
            <person name="Marshall I.P.G."/>
        </authorList>
    </citation>
    <scope>NUCLEOTIDE SEQUENCE</scope>
    <source>
        <strain evidence="2">Rat1</strain>
    </source>
</reference>
<evidence type="ECO:0000259" key="1">
    <source>
        <dbReference type="SMART" id="SM01001"/>
    </source>
</evidence>
<dbReference type="PANTHER" id="PTHR43064:SF1">
    <property type="entry name" value="SLL1489 PROTEIN"/>
    <property type="match status" value="1"/>
</dbReference>
<accession>A0AAU8M130</accession>
<dbReference type="GO" id="GO:0016787">
    <property type="term" value="F:hydrolase activity"/>
    <property type="evidence" value="ECO:0007669"/>
    <property type="project" value="InterPro"/>
</dbReference>
<reference evidence="2" key="2">
    <citation type="submission" date="2024-06" db="EMBL/GenBank/DDBJ databases">
        <authorList>
            <person name="Plum-Jensen L.E."/>
            <person name="Schramm A."/>
            <person name="Marshall I.P.G."/>
        </authorList>
    </citation>
    <scope>NUCLEOTIDE SEQUENCE</scope>
    <source>
        <strain evidence="2">Rat1</strain>
    </source>
</reference>